<evidence type="ECO:0000256" key="1">
    <source>
        <dbReference type="SAM" id="Phobius"/>
    </source>
</evidence>
<feature type="transmembrane region" description="Helical" evidence="1">
    <location>
        <begin position="239"/>
        <end position="260"/>
    </location>
</feature>
<gene>
    <name evidence="3" type="ORF">H9642_13080</name>
</gene>
<sequence length="358" mass="40166">MPLSRDQAQQRADDIQAFRRELERLQQEQALSLTAPQHRQLDAHHARLLDVYRHVFDIDPNQHARQLSLGMRIASLLGALALVASVLFLFHQFWGYFDTALQVGLLAGASVGSLLLTFAVRQRDASGYFSKMVALLALACLVLNTVMLGQIFNLTPSDNVLLTWAAYALLLAYACEARLLLAAGLICLLGFIAAKINAWSGFYWLNLEFPEHFFLAGLLCFLAPHWLPKGRFDSFASTYRLFGLLALLGPVLVLAHWGAGSHLPWSIELIEGGYQVLGFAGSALAIWLGARRDWPEVVNTGLCFFIIFLFSKLFDWWWEVMPKYLFFLMLSLVAVLILLILRRLRASQVKAEGMPNDA</sequence>
<name>A0ABR8TQT0_9PSED</name>
<dbReference type="Proteomes" id="UP000611945">
    <property type="component" value="Unassembled WGS sequence"/>
</dbReference>
<keyword evidence="4" id="KW-1185">Reference proteome</keyword>
<keyword evidence="1" id="KW-0472">Membrane</keyword>
<feature type="transmembrane region" description="Helical" evidence="1">
    <location>
        <begin position="324"/>
        <end position="341"/>
    </location>
</feature>
<dbReference type="EMBL" id="JACSQG010000007">
    <property type="protein sequence ID" value="MBD7978116.1"/>
    <property type="molecule type" value="Genomic_DNA"/>
</dbReference>
<feature type="transmembrane region" description="Helical" evidence="1">
    <location>
        <begin position="272"/>
        <end position="290"/>
    </location>
</feature>
<proteinExistence type="predicted"/>
<dbReference type="RefSeq" id="WP_251836895.1">
    <property type="nucleotide sequence ID" value="NZ_JACSQG010000007.1"/>
</dbReference>
<feature type="transmembrane region" description="Helical" evidence="1">
    <location>
        <begin position="132"/>
        <end position="153"/>
    </location>
</feature>
<dbReference type="Pfam" id="PF09925">
    <property type="entry name" value="DUF2157"/>
    <property type="match status" value="1"/>
</dbReference>
<organism evidence="3 4">
    <name type="scientific">Serpens gallinarum</name>
    <dbReference type="NCBI Taxonomy" id="2763075"/>
    <lineage>
        <taxon>Bacteria</taxon>
        <taxon>Pseudomonadati</taxon>
        <taxon>Pseudomonadota</taxon>
        <taxon>Gammaproteobacteria</taxon>
        <taxon>Pseudomonadales</taxon>
        <taxon>Pseudomonadaceae</taxon>
        <taxon>Pseudomonas</taxon>
    </lineage>
</organism>
<dbReference type="InterPro" id="IPR018677">
    <property type="entry name" value="DUF2157"/>
</dbReference>
<feature type="transmembrane region" description="Helical" evidence="1">
    <location>
        <begin position="73"/>
        <end position="94"/>
    </location>
</feature>
<evidence type="ECO:0000259" key="2">
    <source>
        <dbReference type="Pfam" id="PF09925"/>
    </source>
</evidence>
<feature type="domain" description="DUF2157" evidence="2">
    <location>
        <begin position="63"/>
        <end position="180"/>
    </location>
</feature>
<feature type="transmembrane region" description="Helical" evidence="1">
    <location>
        <begin position="297"/>
        <end position="318"/>
    </location>
</feature>
<reference evidence="3 4" key="1">
    <citation type="submission" date="2020-08" db="EMBL/GenBank/DDBJ databases">
        <title>A Genomic Blueprint of the Chicken Gut Microbiome.</title>
        <authorList>
            <person name="Gilroy R."/>
            <person name="Ravi A."/>
            <person name="Getino M."/>
            <person name="Pursley I."/>
            <person name="Horton D.L."/>
            <person name="Alikhan N.-F."/>
            <person name="Baker D."/>
            <person name="Gharbi K."/>
            <person name="Hall N."/>
            <person name="Watson M."/>
            <person name="Adriaenssens E.M."/>
            <person name="Foster-Nyarko E."/>
            <person name="Jarju S."/>
            <person name="Secka A."/>
            <person name="Antonio M."/>
            <person name="Oren A."/>
            <person name="Chaudhuri R."/>
            <person name="La Ragione R.M."/>
            <person name="Hildebrand F."/>
            <person name="Pallen M.J."/>
        </authorList>
    </citation>
    <scope>NUCLEOTIDE SEQUENCE [LARGE SCALE GENOMIC DNA]</scope>
    <source>
        <strain evidence="3 4">Sa2CUA2</strain>
    </source>
</reference>
<keyword evidence="1" id="KW-0812">Transmembrane</keyword>
<comment type="caution">
    <text evidence="3">The sequence shown here is derived from an EMBL/GenBank/DDBJ whole genome shotgun (WGS) entry which is preliminary data.</text>
</comment>
<feature type="transmembrane region" description="Helical" evidence="1">
    <location>
        <begin position="100"/>
        <end position="120"/>
    </location>
</feature>
<accession>A0ABR8TQT0</accession>
<protein>
    <submittedName>
        <fullName evidence="3">DUF2157 domain-containing protein</fullName>
    </submittedName>
</protein>
<keyword evidence="1" id="KW-1133">Transmembrane helix</keyword>
<evidence type="ECO:0000313" key="3">
    <source>
        <dbReference type="EMBL" id="MBD7978116.1"/>
    </source>
</evidence>
<evidence type="ECO:0000313" key="4">
    <source>
        <dbReference type="Proteomes" id="UP000611945"/>
    </source>
</evidence>